<dbReference type="PANTHER" id="PTHR30329">
    <property type="entry name" value="STATOR ELEMENT OF FLAGELLAR MOTOR COMPLEX"/>
    <property type="match status" value="1"/>
</dbReference>
<dbReference type="Proteomes" id="UP000199306">
    <property type="component" value="Unassembled WGS sequence"/>
</dbReference>
<feature type="repeat" description="TPR" evidence="4">
    <location>
        <begin position="73"/>
        <end position="106"/>
    </location>
</feature>
<dbReference type="SUPFAM" id="SSF103088">
    <property type="entry name" value="OmpA-like"/>
    <property type="match status" value="1"/>
</dbReference>
<dbReference type="PROSITE" id="PS50005">
    <property type="entry name" value="TPR"/>
    <property type="match status" value="1"/>
</dbReference>
<keyword evidence="4" id="KW-0802">TPR repeat</keyword>
<proteinExistence type="predicted"/>
<evidence type="ECO:0000256" key="3">
    <source>
        <dbReference type="ARBA" id="ARBA00023237"/>
    </source>
</evidence>
<dbReference type="InterPro" id="IPR036737">
    <property type="entry name" value="OmpA-like_sf"/>
</dbReference>
<dbReference type="Pfam" id="PF07676">
    <property type="entry name" value="PD40"/>
    <property type="match status" value="3"/>
</dbReference>
<gene>
    <name evidence="7" type="ORF">SAMN04515674_104321</name>
</gene>
<evidence type="ECO:0000313" key="7">
    <source>
        <dbReference type="EMBL" id="SFP63788.1"/>
    </source>
</evidence>
<dbReference type="EMBL" id="FOXH01000004">
    <property type="protein sequence ID" value="SFP63788.1"/>
    <property type="molecule type" value="Genomic_DNA"/>
</dbReference>
<comment type="subcellular location">
    <subcellularLocation>
        <location evidence="1">Cell outer membrane</location>
    </subcellularLocation>
</comment>
<dbReference type="GO" id="GO:0009279">
    <property type="term" value="C:cell outer membrane"/>
    <property type="evidence" value="ECO:0007669"/>
    <property type="project" value="UniProtKB-SubCell"/>
</dbReference>
<dbReference type="PRINTS" id="PR01021">
    <property type="entry name" value="OMPADOMAIN"/>
</dbReference>
<dbReference type="SMART" id="SM00028">
    <property type="entry name" value="TPR"/>
    <property type="match status" value="2"/>
</dbReference>
<dbReference type="PROSITE" id="PS51123">
    <property type="entry name" value="OMPA_2"/>
    <property type="match status" value="1"/>
</dbReference>
<dbReference type="Pfam" id="PF13181">
    <property type="entry name" value="TPR_8"/>
    <property type="match status" value="1"/>
</dbReference>
<dbReference type="AlphaFoldDB" id="A0A1I5RZ36"/>
<dbReference type="InterPro" id="IPR050330">
    <property type="entry name" value="Bact_OuterMem_StrucFunc"/>
</dbReference>
<dbReference type="Gene3D" id="3.30.1330.60">
    <property type="entry name" value="OmpA-like domain"/>
    <property type="match status" value="1"/>
</dbReference>
<dbReference type="InterPro" id="IPR011990">
    <property type="entry name" value="TPR-like_helical_dom_sf"/>
</dbReference>
<accession>A0A1I5RZ36</accession>
<protein>
    <submittedName>
        <fullName evidence="7">Outer membrane protein OmpA</fullName>
    </submittedName>
</protein>
<dbReference type="OrthoDB" id="9809364at2"/>
<dbReference type="Pfam" id="PF00691">
    <property type="entry name" value="OmpA"/>
    <property type="match status" value="1"/>
</dbReference>
<dbReference type="SUPFAM" id="SSF82171">
    <property type="entry name" value="DPP6 N-terminal domain-like"/>
    <property type="match status" value="1"/>
</dbReference>
<organism evidence="7 8">
    <name type="scientific">Pseudarcicella hirudinis</name>
    <dbReference type="NCBI Taxonomy" id="1079859"/>
    <lineage>
        <taxon>Bacteria</taxon>
        <taxon>Pseudomonadati</taxon>
        <taxon>Bacteroidota</taxon>
        <taxon>Cytophagia</taxon>
        <taxon>Cytophagales</taxon>
        <taxon>Flectobacillaceae</taxon>
        <taxon>Pseudarcicella</taxon>
    </lineage>
</organism>
<reference evidence="7 8" key="1">
    <citation type="submission" date="2016-10" db="EMBL/GenBank/DDBJ databases">
        <authorList>
            <person name="de Groot N.N."/>
        </authorList>
    </citation>
    <scope>NUCLEOTIDE SEQUENCE [LARGE SCALE GENOMIC DNA]</scope>
    <source>
        <strain evidence="8">E92,LMG 26720,CCM 7988</strain>
    </source>
</reference>
<evidence type="ECO:0000256" key="5">
    <source>
        <dbReference type="PROSITE-ProRule" id="PRU00473"/>
    </source>
</evidence>
<dbReference type="InterPro" id="IPR006665">
    <property type="entry name" value="OmpA-like"/>
</dbReference>
<evidence type="ECO:0000256" key="2">
    <source>
        <dbReference type="ARBA" id="ARBA00023136"/>
    </source>
</evidence>
<evidence type="ECO:0000256" key="4">
    <source>
        <dbReference type="PROSITE-ProRule" id="PRU00339"/>
    </source>
</evidence>
<feature type="domain" description="OmpA-like" evidence="6">
    <location>
        <begin position="530"/>
        <end position="644"/>
    </location>
</feature>
<keyword evidence="2 5" id="KW-0472">Membrane</keyword>
<dbReference type="SUPFAM" id="SSF48452">
    <property type="entry name" value="TPR-like"/>
    <property type="match status" value="1"/>
</dbReference>
<dbReference type="InterPro" id="IPR019734">
    <property type="entry name" value="TPR_rpt"/>
</dbReference>
<dbReference type="Gene3D" id="1.25.40.10">
    <property type="entry name" value="Tetratricopeptide repeat domain"/>
    <property type="match status" value="1"/>
</dbReference>
<name>A0A1I5RZ36_9BACT</name>
<dbReference type="InterPro" id="IPR011659">
    <property type="entry name" value="WD40"/>
</dbReference>
<dbReference type="RefSeq" id="WP_092015914.1">
    <property type="nucleotide sequence ID" value="NZ_FOXH01000004.1"/>
</dbReference>
<evidence type="ECO:0000313" key="8">
    <source>
        <dbReference type="Proteomes" id="UP000199306"/>
    </source>
</evidence>
<dbReference type="CDD" id="cd07185">
    <property type="entry name" value="OmpA_C-like"/>
    <property type="match status" value="1"/>
</dbReference>
<evidence type="ECO:0000259" key="6">
    <source>
        <dbReference type="PROSITE" id="PS51123"/>
    </source>
</evidence>
<sequence>MHSRVPAYFIRGFFILSTVFFTSQTLKAQTVLSSSNKKAVAAYEKGLSALQNRKIDEAFSEFEEAIEKDDLFAEPYFQLGKLYEQSRQFGNAILNYEKAINAKENSSVKEMASQQVGLLYLKKGEYESALVNLERGKPSVTASNAKRYQLRLDNCKFALETLKTPLVINPVELPDQINAFKSQYFPALTADREKLIYTGQDPETGDENLYISDFKEGNWSAPQSLSDKINSTQNEGTASISADGRILVFTSCNGRKSFGSCDLFISFKQGTEWSNPQNLGSNINSPEWDSQPSLSADGRTLYFVSDRQGGLGKRDIWVSKSDSTGQWSKAKNLGNIINTYEDDLSPFIHANGKTLFFSSEGHIGMGGLDLYFSENLGTDTWKKPENLGYPINTHEDQVALFITADGKKGYYSVEKEQNNKRRAAKLVEIDLPEVLQNKFKRTFYLKGNVSDALTKQKIKADIELINLKTNELIGKFSSDPQSGNYISVLTNGGEYGVFVSKAGYFFKSLNFDFSQQNAKDKILDIQLEPIQKNAHEVLNNIFFDSGKWDIKPESVSELDKLIKLLKANSSISVEISGHTDDVGKEADNLALSKKRAQSVVDYLAKNGVNIAKIKIEGYGKSRPIAENTSEENRKLNRRIEIKFF</sequence>
<dbReference type="STRING" id="1079859.SAMN04515674_104321"/>
<keyword evidence="3" id="KW-0998">Cell outer membrane</keyword>
<dbReference type="Gene3D" id="2.60.40.1120">
    <property type="entry name" value="Carboxypeptidase-like, regulatory domain"/>
    <property type="match status" value="1"/>
</dbReference>
<dbReference type="InterPro" id="IPR011042">
    <property type="entry name" value="6-blade_b-propeller_TolB-like"/>
</dbReference>
<dbReference type="Gene3D" id="2.120.10.30">
    <property type="entry name" value="TolB, C-terminal domain"/>
    <property type="match status" value="1"/>
</dbReference>
<keyword evidence="8" id="KW-1185">Reference proteome</keyword>
<dbReference type="InterPro" id="IPR006664">
    <property type="entry name" value="OMP_bac"/>
</dbReference>
<evidence type="ECO:0000256" key="1">
    <source>
        <dbReference type="ARBA" id="ARBA00004442"/>
    </source>
</evidence>
<dbReference type="PANTHER" id="PTHR30329:SF21">
    <property type="entry name" value="LIPOPROTEIN YIAD-RELATED"/>
    <property type="match status" value="1"/>
</dbReference>